<comment type="caution">
    <text evidence="15">The sequence shown here is derived from an EMBL/GenBank/DDBJ whole genome shotgun (WGS) entry which is preliminary data.</text>
</comment>
<dbReference type="SMART" id="SM00382">
    <property type="entry name" value="AAA"/>
    <property type="match status" value="1"/>
</dbReference>
<dbReference type="AlphaFoldDB" id="A0A6V8JYN1"/>
<evidence type="ECO:0000256" key="6">
    <source>
        <dbReference type="ARBA" id="ARBA00022741"/>
    </source>
</evidence>
<comment type="subcellular location">
    <subcellularLocation>
        <location evidence="1">Cell inner membrane</location>
        <topology evidence="1">Multi-pass membrane protein</topology>
    </subcellularLocation>
</comment>
<dbReference type="SUPFAM" id="SSF90123">
    <property type="entry name" value="ABC transporter transmembrane region"/>
    <property type="match status" value="1"/>
</dbReference>
<keyword evidence="9 12" id="KW-0472">Membrane</keyword>
<evidence type="ECO:0000313" key="15">
    <source>
        <dbReference type="EMBL" id="GFJ77852.1"/>
    </source>
</evidence>
<feature type="transmembrane region" description="Helical" evidence="12">
    <location>
        <begin position="83"/>
        <end position="102"/>
    </location>
</feature>
<evidence type="ECO:0000256" key="9">
    <source>
        <dbReference type="ARBA" id="ARBA00023136"/>
    </source>
</evidence>
<dbReference type="Proteomes" id="UP000482800">
    <property type="component" value="Unassembled WGS sequence"/>
</dbReference>
<dbReference type="GO" id="GO:0005886">
    <property type="term" value="C:plasma membrane"/>
    <property type="evidence" value="ECO:0007669"/>
    <property type="project" value="UniProtKB-SubCell"/>
</dbReference>
<feature type="transmembrane region" description="Helical" evidence="12">
    <location>
        <begin position="160"/>
        <end position="181"/>
    </location>
</feature>
<dbReference type="InterPro" id="IPR003439">
    <property type="entry name" value="ABC_transporter-like_ATP-bd"/>
</dbReference>
<sequence>MAMMGGPGLGPMGMRSGPDLPRGRKVRAGTFRRILPYAKRYRGSLVLLVILTAMHAAFAAITPIALKVIIDDGILDEQRDVVVSLSVAVVGLAIVDGFVIFLQTRFSGRIGQGLLYDLRTTVFTHVQRQSLSFFTRTQTGALVSRLNTDVIGAQQAVTTLLSQATSTIMTLVLVLGTMFLLSWQLSLAALAMVPVFLLPSRAVGRKLQRLTRRRMQLDGEMGSVMNERFNVDGATLSKLYGRPEMESASFAAKAGALRDIATTIMVWGQMLFILVTVLTAATTAVVYGIGGTLVIDRTLEIGTLVAMAALLLRVYGPINQLANMQVNVMTALVSFDRLFEVLDLKPLVQERPNARSLPPTGWRGYPAPDVEFQWVSFRYPSAEETSVASLEATDRGKPERRSDTWALQNVSFVAPAGQLTALVGPSGAGKTTITQLVPRLYDATTGTVRIGGVDVKDLALDAVSETVGVVTQDAHMFHDTIRGNLLYARPDASERDLIEACDAARVWDVISSLPDGLDTMVGDRGHRLSGGEKQRIAIARLLLKSPPVVVLDEATAHLDSESEAAIQRALQTALVGRTSLVIAHRLSTVREAHQILVVDKGHIWERGTHSQLLSAGGLYANLYGIQHEPQMDGWAPRGRAPVGYDPDQTQFLGFIVPRVK</sequence>
<feature type="transmembrane region" description="Helical" evidence="12">
    <location>
        <begin position="271"/>
        <end position="295"/>
    </location>
</feature>
<keyword evidence="7" id="KW-0067">ATP-binding</keyword>
<keyword evidence="6" id="KW-0547">Nucleotide-binding</keyword>
<dbReference type="CDD" id="cd18550">
    <property type="entry name" value="ABC_6TM_exporter_like"/>
    <property type="match status" value="1"/>
</dbReference>
<dbReference type="PROSITE" id="PS50893">
    <property type="entry name" value="ABC_TRANSPORTER_2"/>
    <property type="match status" value="1"/>
</dbReference>
<dbReference type="InterPro" id="IPR036640">
    <property type="entry name" value="ABC1_TM_sf"/>
</dbReference>
<dbReference type="GO" id="GO:0016887">
    <property type="term" value="F:ATP hydrolysis activity"/>
    <property type="evidence" value="ECO:0007669"/>
    <property type="project" value="InterPro"/>
</dbReference>
<feature type="compositionally biased region" description="Gly residues" evidence="11">
    <location>
        <begin position="1"/>
        <end position="11"/>
    </location>
</feature>
<dbReference type="GO" id="GO:0015421">
    <property type="term" value="F:ABC-type oligopeptide transporter activity"/>
    <property type="evidence" value="ECO:0007669"/>
    <property type="project" value="TreeGrafter"/>
</dbReference>
<dbReference type="Gene3D" id="1.20.1560.10">
    <property type="entry name" value="ABC transporter type 1, transmembrane domain"/>
    <property type="match status" value="1"/>
</dbReference>
<feature type="transmembrane region" description="Helical" evidence="12">
    <location>
        <begin position="187"/>
        <end position="204"/>
    </location>
</feature>
<evidence type="ECO:0000256" key="3">
    <source>
        <dbReference type="ARBA" id="ARBA00022475"/>
    </source>
</evidence>
<feature type="domain" description="ABC transporter" evidence="13">
    <location>
        <begin position="390"/>
        <end position="625"/>
    </location>
</feature>
<feature type="region of interest" description="Disordered" evidence="11">
    <location>
        <begin position="1"/>
        <end position="22"/>
    </location>
</feature>
<evidence type="ECO:0000256" key="5">
    <source>
        <dbReference type="ARBA" id="ARBA00022692"/>
    </source>
</evidence>
<dbReference type="InterPro" id="IPR003593">
    <property type="entry name" value="AAA+_ATPase"/>
</dbReference>
<keyword evidence="4" id="KW-0997">Cell inner membrane</keyword>
<dbReference type="InterPro" id="IPR027417">
    <property type="entry name" value="P-loop_NTPase"/>
</dbReference>
<evidence type="ECO:0000256" key="4">
    <source>
        <dbReference type="ARBA" id="ARBA00022519"/>
    </source>
</evidence>
<dbReference type="InterPro" id="IPR039421">
    <property type="entry name" value="Type_1_exporter"/>
</dbReference>
<reference evidence="15 16" key="2">
    <citation type="submission" date="2020-03" db="EMBL/GenBank/DDBJ databases">
        <authorList>
            <person name="Ichikawa N."/>
            <person name="Kimura A."/>
            <person name="Kitahashi Y."/>
            <person name="Uohara A."/>
        </authorList>
    </citation>
    <scope>NUCLEOTIDE SEQUENCE [LARGE SCALE GENOMIC DNA]</scope>
    <source>
        <strain evidence="15 16">NBRC 108639</strain>
    </source>
</reference>
<evidence type="ECO:0000256" key="8">
    <source>
        <dbReference type="ARBA" id="ARBA00022989"/>
    </source>
</evidence>
<evidence type="ECO:0000256" key="11">
    <source>
        <dbReference type="SAM" id="MobiDB-lite"/>
    </source>
</evidence>
<organism evidence="15 16">
    <name type="scientific">Phytohabitans houttuyneae</name>
    <dbReference type="NCBI Taxonomy" id="1076126"/>
    <lineage>
        <taxon>Bacteria</taxon>
        <taxon>Bacillati</taxon>
        <taxon>Actinomycetota</taxon>
        <taxon>Actinomycetes</taxon>
        <taxon>Micromonosporales</taxon>
        <taxon>Micromonosporaceae</taxon>
    </lineage>
</organism>
<evidence type="ECO:0000259" key="13">
    <source>
        <dbReference type="PROSITE" id="PS50893"/>
    </source>
</evidence>
<keyword evidence="16" id="KW-1185">Reference proteome</keyword>
<accession>A0A6V8JYN1</accession>
<evidence type="ECO:0000259" key="14">
    <source>
        <dbReference type="PROSITE" id="PS50929"/>
    </source>
</evidence>
<protein>
    <submittedName>
        <fullName evidence="15">ABC transporter</fullName>
    </submittedName>
</protein>
<dbReference type="FunFam" id="3.40.50.300:FF:000221">
    <property type="entry name" value="Multidrug ABC transporter ATP-binding protein"/>
    <property type="match status" value="1"/>
</dbReference>
<keyword evidence="8 12" id="KW-1133">Transmembrane helix</keyword>
<dbReference type="InterPro" id="IPR017871">
    <property type="entry name" value="ABC_transporter-like_CS"/>
</dbReference>
<dbReference type="PANTHER" id="PTHR43394:SF1">
    <property type="entry name" value="ATP-BINDING CASSETTE SUB-FAMILY B MEMBER 10, MITOCHONDRIAL"/>
    <property type="match status" value="1"/>
</dbReference>
<evidence type="ECO:0000256" key="7">
    <source>
        <dbReference type="ARBA" id="ARBA00022840"/>
    </source>
</evidence>
<gene>
    <name evidence="15" type="ORF">Phou_020320</name>
</gene>
<proteinExistence type="inferred from homology"/>
<dbReference type="Pfam" id="PF00005">
    <property type="entry name" value="ABC_tran"/>
    <property type="match status" value="1"/>
</dbReference>
<dbReference type="InterPro" id="IPR011527">
    <property type="entry name" value="ABC1_TM_dom"/>
</dbReference>
<dbReference type="SUPFAM" id="SSF52540">
    <property type="entry name" value="P-loop containing nucleoside triphosphate hydrolases"/>
    <property type="match status" value="1"/>
</dbReference>
<dbReference type="Pfam" id="PF00664">
    <property type="entry name" value="ABC_membrane"/>
    <property type="match status" value="1"/>
</dbReference>
<name>A0A6V8JYN1_9ACTN</name>
<evidence type="ECO:0000256" key="12">
    <source>
        <dbReference type="SAM" id="Phobius"/>
    </source>
</evidence>
<reference evidence="15 16" key="1">
    <citation type="submission" date="2020-03" db="EMBL/GenBank/DDBJ databases">
        <title>Whole genome shotgun sequence of Phytohabitans houttuyneae NBRC 108639.</title>
        <authorList>
            <person name="Komaki H."/>
            <person name="Tamura T."/>
        </authorList>
    </citation>
    <scope>NUCLEOTIDE SEQUENCE [LARGE SCALE GENOMIC DNA]</scope>
    <source>
        <strain evidence="15 16">NBRC 108639</strain>
    </source>
</reference>
<evidence type="ECO:0000313" key="16">
    <source>
        <dbReference type="Proteomes" id="UP000482800"/>
    </source>
</evidence>
<keyword evidence="5 12" id="KW-0812">Transmembrane</keyword>
<dbReference type="GO" id="GO:0005524">
    <property type="term" value="F:ATP binding"/>
    <property type="evidence" value="ECO:0007669"/>
    <property type="project" value="UniProtKB-KW"/>
</dbReference>
<dbReference type="PROSITE" id="PS00211">
    <property type="entry name" value="ABC_TRANSPORTER_1"/>
    <property type="match status" value="1"/>
</dbReference>
<dbReference type="EMBL" id="BLPF01000001">
    <property type="protein sequence ID" value="GFJ77852.1"/>
    <property type="molecule type" value="Genomic_DNA"/>
</dbReference>
<dbReference type="PANTHER" id="PTHR43394">
    <property type="entry name" value="ATP-DEPENDENT PERMEASE MDL1, MITOCHONDRIAL"/>
    <property type="match status" value="1"/>
</dbReference>
<dbReference type="PROSITE" id="PS50929">
    <property type="entry name" value="ABC_TM1F"/>
    <property type="match status" value="1"/>
</dbReference>
<evidence type="ECO:0000256" key="10">
    <source>
        <dbReference type="ARBA" id="ARBA00023455"/>
    </source>
</evidence>
<feature type="domain" description="ABC transmembrane type-1" evidence="14">
    <location>
        <begin position="46"/>
        <end position="330"/>
    </location>
</feature>
<evidence type="ECO:0000256" key="2">
    <source>
        <dbReference type="ARBA" id="ARBA00022448"/>
    </source>
</evidence>
<keyword evidence="3" id="KW-1003">Cell membrane</keyword>
<comment type="similarity">
    <text evidence="10">Belongs to the ABC transporter superfamily. Siderophore-Fe(3+) uptake transporter (SIUT) (TC 3.A.1.21) family.</text>
</comment>
<keyword evidence="2" id="KW-0813">Transport</keyword>
<dbReference type="Gene3D" id="3.40.50.300">
    <property type="entry name" value="P-loop containing nucleotide triphosphate hydrolases"/>
    <property type="match status" value="1"/>
</dbReference>
<evidence type="ECO:0000256" key="1">
    <source>
        <dbReference type="ARBA" id="ARBA00004429"/>
    </source>
</evidence>